<dbReference type="InterPro" id="IPR047769">
    <property type="entry name" value="MFS_ArsJ"/>
</dbReference>
<feature type="transmembrane region" description="Helical" evidence="1">
    <location>
        <begin position="54"/>
        <end position="74"/>
    </location>
</feature>
<name>A0ABP6V7Q7_9GAMM</name>
<reference evidence="4" key="1">
    <citation type="journal article" date="2019" name="Int. J. Syst. Evol. Microbiol.">
        <title>The Global Catalogue of Microorganisms (GCM) 10K type strain sequencing project: providing services to taxonomists for standard genome sequencing and annotation.</title>
        <authorList>
            <consortium name="The Broad Institute Genomics Platform"/>
            <consortium name="The Broad Institute Genome Sequencing Center for Infectious Disease"/>
            <person name="Wu L."/>
            <person name="Ma J."/>
        </authorList>
    </citation>
    <scope>NUCLEOTIDE SEQUENCE [LARGE SCALE GENOMIC DNA]</scope>
    <source>
        <strain evidence="4">JCM 17110</strain>
    </source>
</reference>
<evidence type="ECO:0000313" key="4">
    <source>
        <dbReference type="Proteomes" id="UP001500795"/>
    </source>
</evidence>
<gene>
    <name evidence="3" type="ORF">GCM10022394_04760</name>
</gene>
<evidence type="ECO:0000259" key="2">
    <source>
        <dbReference type="Pfam" id="PF02800"/>
    </source>
</evidence>
<comment type="caution">
    <text evidence="3">The sequence shown here is derived from an EMBL/GenBank/DDBJ whole genome shotgun (WGS) entry which is preliminary data.</text>
</comment>
<keyword evidence="1" id="KW-0812">Transmembrane</keyword>
<accession>A0ABP6V7Q7</accession>
<keyword evidence="1" id="KW-1133">Transmembrane helix</keyword>
<keyword evidence="1" id="KW-0472">Membrane</keyword>
<dbReference type="PANTHER" id="PTHR23547">
    <property type="entry name" value="MAJOR FACILITATOR SUPERFAMILY DOMAIN, GENERAL SUBSTRATE TRANSPORTER"/>
    <property type="match status" value="1"/>
</dbReference>
<evidence type="ECO:0000256" key="1">
    <source>
        <dbReference type="SAM" id="Phobius"/>
    </source>
</evidence>
<feature type="domain" description="Glyceraldehyde 3-phosphate dehydrogenase catalytic" evidence="2">
    <location>
        <begin position="2"/>
        <end position="37"/>
    </location>
</feature>
<dbReference type="SUPFAM" id="SSF55347">
    <property type="entry name" value="Glyceraldehyde-3-phosphate dehydrogenase-like, C-terminal domain"/>
    <property type="match status" value="1"/>
</dbReference>
<dbReference type="InterPro" id="IPR020829">
    <property type="entry name" value="GlycerAld_3-P_DH_cat"/>
</dbReference>
<dbReference type="Proteomes" id="UP001500795">
    <property type="component" value="Unassembled WGS sequence"/>
</dbReference>
<keyword evidence="4" id="KW-1185">Reference proteome</keyword>
<organism evidence="3 4">
    <name type="scientific">Zobellella aerophila</name>
    <dbReference type="NCBI Taxonomy" id="870480"/>
    <lineage>
        <taxon>Bacteria</taxon>
        <taxon>Pseudomonadati</taxon>
        <taxon>Pseudomonadota</taxon>
        <taxon>Gammaproteobacteria</taxon>
        <taxon>Aeromonadales</taxon>
        <taxon>Aeromonadaceae</taxon>
        <taxon>Zobellella</taxon>
    </lineage>
</organism>
<proteinExistence type="predicted"/>
<sequence>MPLANDSLTDCVSELERATTAEEVNALLKAAADGALRMLVVLYFHGLGYQPLEIVLLFLFYEIFGVVTNLLGGWEPGWG</sequence>
<dbReference type="PANTHER" id="PTHR23547:SF1">
    <property type="entry name" value="MAJOR FACILITATOR SUPERFAMILY MFS_1"/>
    <property type="match status" value="1"/>
</dbReference>
<dbReference type="Pfam" id="PF02800">
    <property type="entry name" value="Gp_dh_C"/>
    <property type="match status" value="1"/>
</dbReference>
<evidence type="ECO:0000313" key="3">
    <source>
        <dbReference type="EMBL" id="GAA3528626.1"/>
    </source>
</evidence>
<protein>
    <recommendedName>
        <fullName evidence="2">Glyceraldehyde 3-phosphate dehydrogenase catalytic domain-containing protein</fullName>
    </recommendedName>
</protein>
<dbReference type="EMBL" id="BAABCX010000001">
    <property type="protein sequence ID" value="GAA3528626.1"/>
    <property type="molecule type" value="Genomic_DNA"/>
</dbReference>